<reference evidence="1 2" key="1">
    <citation type="submission" date="2016-10" db="EMBL/GenBank/DDBJ databases">
        <authorList>
            <person name="de Groot N.N."/>
        </authorList>
    </citation>
    <scope>NUCLEOTIDE SEQUENCE [LARGE SCALE GENOMIC DNA]</scope>
    <source>
        <strain evidence="1 2">DSM 12130</strain>
    </source>
</reference>
<dbReference type="RefSeq" id="WP_092223303.1">
    <property type="nucleotide sequence ID" value="NZ_FNJI01000017.1"/>
</dbReference>
<dbReference type="Proteomes" id="UP000199073">
    <property type="component" value="Unassembled WGS sequence"/>
</dbReference>
<gene>
    <name evidence="1" type="ORF">SAMN05660330_02495</name>
</gene>
<evidence type="ECO:0000313" key="2">
    <source>
        <dbReference type="Proteomes" id="UP000199073"/>
    </source>
</evidence>
<dbReference type="InterPro" id="IPR053842">
    <property type="entry name" value="NikA-like"/>
</dbReference>
<dbReference type="AlphaFoldDB" id="A0A1H0S1Z0"/>
<dbReference type="STRING" id="91360.SAMN05660330_02495"/>
<organism evidence="1 2">
    <name type="scientific">Desulforhopalus singaporensis</name>
    <dbReference type="NCBI Taxonomy" id="91360"/>
    <lineage>
        <taxon>Bacteria</taxon>
        <taxon>Pseudomonadati</taxon>
        <taxon>Thermodesulfobacteriota</taxon>
        <taxon>Desulfobulbia</taxon>
        <taxon>Desulfobulbales</taxon>
        <taxon>Desulfocapsaceae</taxon>
        <taxon>Desulforhopalus</taxon>
    </lineage>
</organism>
<proteinExistence type="predicted"/>
<dbReference type="Pfam" id="PF21983">
    <property type="entry name" value="NikA-like"/>
    <property type="match status" value="1"/>
</dbReference>
<name>A0A1H0S1Z0_9BACT</name>
<dbReference type="EMBL" id="FNJI01000017">
    <property type="protein sequence ID" value="SDP35740.1"/>
    <property type="molecule type" value="Genomic_DNA"/>
</dbReference>
<dbReference type="OrthoDB" id="8966807at2"/>
<sequence>MDKTTIKRRDQVRTKAVISHVTPEEHQRIKQFAQQAGLSVSEYTRRILTGTKISSRVDQAAFLAALKVNADLGRLGGLFKYFLSQGRTFIDPAEVRQLLSEIEERQNELRPIIQKIQDEI</sequence>
<keyword evidence="2" id="KW-1185">Reference proteome</keyword>
<protein>
    <recommendedName>
        <fullName evidence="3">Ribbon-helix-helix protein, copG family</fullName>
    </recommendedName>
</protein>
<evidence type="ECO:0008006" key="3">
    <source>
        <dbReference type="Google" id="ProtNLM"/>
    </source>
</evidence>
<accession>A0A1H0S1Z0</accession>
<evidence type="ECO:0000313" key="1">
    <source>
        <dbReference type="EMBL" id="SDP35740.1"/>
    </source>
</evidence>